<feature type="chain" id="PRO_5008286782" description="Oxygen tolerance" evidence="3">
    <location>
        <begin position="19"/>
        <end position="542"/>
    </location>
</feature>
<keyword evidence="5" id="KW-1185">Reference proteome</keyword>
<feature type="coiled-coil region" evidence="1">
    <location>
        <begin position="242"/>
        <end position="269"/>
    </location>
</feature>
<feature type="transmembrane region" description="Helical" evidence="2">
    <location>
        <begin position="147"/>
        <end position="166"/>
    </location>
</feature>
<dbReference type="EMBL" id="JMTM01000060">
    <property type="protein sequence ID" value="OAZ03471.1"/>
    <property type="molecule type" value="Genomic_DNA"/>
</dbReference>
<feature type="transmembrane region" description="Helical" evidence="2">
    <location>
        <begin position="332"/>
        <end position="352"/>
    </location>
</feature>
<sequence>MKIKLYLLFIALSTSLFAQQKQVLTSIDTTKNKIGAEFKLTLKTTVKTTSKVTFPNLKNVGPLEVIESYPIDTVKKNDQLELIKKYGLTQFDSGKYTIPSVKILIDKKPFFSDSIKVEVANVAVDTLKQKMYDIKGIIKAQNSWGNWWLYLLIALVIIGAVAYWYLKIRKKTVAPEVVVYKTPIEKATSLLNTLEQKELWQKGDVKAYYSELTDIARNYIEEAIAIPAMESTTAELVAGLKAASQKKKMKLSQETIENLERVLKQADLVKFAKSKPLDFEITEDRNKIQKAILTLDNAIPVVVESEEENVLNEAQKQKQLQLQLEKERKAKIRTYVGVGVGIVVGIFLFFVVTKGFMYTVHSIIGHQTKELLEGEWVKSQYGNPGVIIETPEVLMRVDLKKALPKEGLALIKDMQSFGYGSFLDNFYLMVSTYSFKQENALDLSKALDSSIKMMELQGAQNMLVKQEDFETPEGLKGIKGYGTFSKVDDKSNSSTKLYYEILLFSQNGGLQQIMILHEEGDEYAIKIAERILNSVELKLTRN</sequence>
<evidence type="ECO:0000256" key="1">
    <source>
        <dbReference type="SAM" id="Coils"/>
    </source>
</evidence>
<keyword evidence="2" id="KW-1133">Transmembrane helix</keyword>
<keyword evidence="3" id="KW-0732">Signal</keyword>
<evidence type="ECO:0000313" key="5">
    <source>
        <dbReference type="Proteomes" id="UP000093807"/>
    </source>
</evidence>
<keyword evidence="2" id="KW-0472">Membrane</keyword>
<name>A0A199XQE0_9FLAO</name>
<reference evidence="4 5" key="1">
    <citation type="submission" date="2016-06" db="EMBL/GenBank/DDBJ databases">
        <title>Draft genome sequence of Flavobacterium succinicans strain DD5b.</title>
        <authorList>
            <person name="Poehlein A."/>
            <person name="Daniel R."/>
            <person name="Simeonova D.D."/>
        </authorList>
    </citation>
    <scope>NUCLEOTIDE SEQUENCE [LARGE SCALE GENOMIC DNA]</scope>
    <source>
        <strain evidence="4 5">DD5b</strain>
    </source>
</reference>
<evidence type="ECO:0000313" key="4">
    <source>
        <dbReference type="EMBL" id="OAZ03471.1"/>
    </source>
</evidence>
<gene>
    <name evidence="4" type="ORF">FLB_22600</name>
</gene>
<evidence type="ECO:0000256" key="2">
    <source>
        <dbReference type="SAM" id="Phobius"/>
    </source>
</evidence>
<dbReference type="Proteomes" id="UP000093807">
    <property type="component" value="Unassembled WGS sequence"/>
</dbReference>
<proteinExistence type="predicted"/>
<dbReference type="AlphaFoldDB" id="A0A199XQE0"/>
<evidence type="ECO:0008006" key="6">
    <source>
        <dbReference type="Google" id="ProtNLM"/>
    </source>
</evidence>
<accession>A0A199XQE0</accession>
<comment type="caution">
    <text evidence="4">The sequence shown here is derived from an EMBL/GenBank/DDBJ whole genome shotgun (WGS) entry which is preliminary data.</text>
</comment>
<dbReference type="PATRIC" id="fig|29536.5.peg.2358"/>
<protein>
    <recommendedName>
        <fullName evidence="6">Oxygen tolerance</fullName>
    </recommendedName>
</protein>
<keyword evidence="2" id="KW-0812">Transmembrane</keyword>
<keyword evidence="1" id="KW-0175">Coiled coil</keyword>
<feature type="signal peptide" evidence="3">
    <location>
        <begin position="1"/>
        <end position="18"/>
    </location>
</feature>
<organism evidence="4 5">
    <name type="scientific">Flavobacterium succinicans</name>
    <dbReference type="NCBI Taxonomy" id="29536"/>
    <lineage>
        <taxon>Bacteria</taxon>
        <taxon>Pseudomonadati</taxon>
        <taxon>Bacteroidota</taxon>
        <taxon>Flavobacteriia</taxon>
        <taxon>Flavobacteriales</taxon>
        <taxon>Flavobacteriaceae</taxon>
        <taxon>Flavobacterium</taxon>
    </lineage>
</organism>
<dbReference type="RefSeq" id="WP_064716028.1">
    <property type="nucleotide sequence ID" value="NZ_JMTM01000060.1"/>
</dbReference>
<dbReference type="OrthoDB" id="9807384at2"/>
<evidence type="ECO:0000256" key="3">
    <source>
        <dbReference type="SAM" id="SignalP"/>
    </source>
</evidence>